<evidence type="ECO:0000256" key="7">
    <source>
        <dbReference type="SAM" id="Phobius"/>
    </source>
</evidence>
<name>A0A0Q0UI59_9CORY</name>
<feature type="transmembrane region" description="Helical" evidence="7">
    <location>
        <begin position="686"/>
        <end position="709"/>
    </location>
</feature>
<gene>
    <name evidence="9" type="ORF">Clow_01791</name>
</gene>
<evidence type="ECO:0000256" key="1">
    <source>
        <dbReference type="ARBA" id="ARBA00004651"/>
    </source>
</evidence>
<comment type="caution">
    <text evidence="9">The sequence shown here is derived from an EMBL/GenBank/DDBJ whole genome shotgun (WGS) entry which is preliminary data.</text>
</comment>
<feature type="transmembrane region" description="Helical" evidence="7">
    <location>
        <begin position="268"/>
        <end position="291"/>
    </location>
</feature>
<keyword evidence="5 7" id="KW-0472">Membrane</keyword>
<feature type="transmembrane region" description="Helical" evidence="7">
    <location>
        <begin position="416"/>
        <end position="440"/>
    </location>
</feature>
<evidence type="ECO:0000256" key="5">
    <source>
        <dbReference type="ARBA" id="ARBA00023136"/>
    </source>
</evidence>
<comment type="similarity">
    <text evidence="6">Belongs to the ABC-4 integral membrane protein family.</text>
</comment>
<keyword evidence="4 7" id="KW-1133">Transmembrane helix</keyword>
<feature type="transmembrane region" description="Helical" evidence="7">
    <location>
        <begin position="303"/>
        <end position="325"/>
    </location>
</feature>
<accession>A0A0Q0UI59</accession>
<dbReference type="STRING" id="1544413.Clow_01791"/>
<feature type="transmembrane region" description="Helical" evidence="7">
    <location>
        <begin position="602"/>
        <end position="625"/>
    </location>
</feature>
<keyword evidence="2" id="KW-1003">Cell membrane</keyword>
<dbReference type="Proteomes" id="UP000050488">
    <property type="component" value="Unassembled WGS sequence"/>
</dbReference>
<dbReference type="PANTHER" id="PTHR30572:SF4">
    <property type="entry name" value="ABC TRANSPORTER PERMEASE YTRF"/>
    <property type="match status" value="1"/>
</dbReference>
<organism evidence="9 10">
    <name type="scientific">Corynebacterium lowii</name>
    <dbReference type="NCBI Taxonomy" id="1544413"/>
    <lineage>
        <taxon>Bacteria</taxon>
        <taxon>Bacillati</taxon>
        <taxon>Actinomycetota</taxon>
        <taxon>Actinomycetes</taxon>
        <taxon>Mycobacteriales</taxon>
        <taxon>Corynebacteriaceae</taxon>
        <taxon>Corynebacterium</taxon>
    </lineage>
</organism>
<evidence type="ECO:0000259" key="8">
    <source>
        <dbReference type="Pfam" id="PF02687"/>
    </source>
</evidence>
<dbReference type="AlphaFoldDB" id="A0A0Q0UI59"/>
<dbReference type="Pfam" id="PF02687">
    <property type="entry name" value="FtsX"/>
    <property type="match status" value="1"/>
</dbReference>
<feature type="transmembrane region" description="Helical" evidence="7">
    <location>
        <begin position="369"/>
        <end position="395"/>
    </location>
</feature>
<sequence>MTNLRMPARIAWRDITSHRARSIVAVLFFALPIALVTLAGFTLSSADWDADNTRKSWITLSSEGEGTDLERIRAVLPEEELIAETTARTILTAGDTTAYMDVRYSSTGDDTLGLTSAVAEALGVREGDSIEIQAPWEQEPRALPVSFDTNTQVNLHYPLDEIVSAVFPSRVSWHTPAIVEVATPDVEVSPLHSMAQGSPVPLLKALSGGSAITIASAVTMGLLGLIVLAAMISPIFAVAARRQFHTMRLLSINGAAPSQLRWSLYLEALMVAAVGIGLGLLLGIAAFLLIVPRIGWDLTGFVIPIDLLFLTIASGLFCALAAAVIPAVQASRLRPELSARLRWRWPMSIGPIIAAVSLVVILLPTDVAILGYGFFGIGIVTSTPALLWLLSHWAARGPVALRLALRDLFRQVHRTAPAIAAIVGLSFVLGVISIGNTYVYQNDPSEKPQIAVHPHVYLEDSSPIEQEAQEVANIVGGATPIYIRRAVENDELAIIEPSRLREYLRHASSPTDFYATSVQSDATEEEIDTAIEALERGETVELSLLGSVTAPRDGLDTYLDTAYIFPQQELSMGQEVRLCLSKQDFTSIHSQPDHLGRVVEHYLFPLVLLSLACLAVMIMLAALSVGETRADLTTMWAVGAPPRLLSRISALQSLLIAALGVAVGLASALFLYVFTDIKGIGEVPWLLWLLLLVVVPLVGWASGGITAAASRKTQSRQR</sequence>
<feature type="transmembrane region" description="Helical" evidence="7">
    <location>
        <begin position="653"/>
        <end position="674"/>
    </location>
</feature>
<reference evidence="9 10" key="1">
    <citation type="submission" date="2015-10" db="EMBL/GenBank/DDBJ databases">
        <title>Corynebacteirum lowii and Corynebacterium oculi species nova, derived from human clinical disease and and emended description of Corynebacterium mastiditis.</title>
        <authorList>
            <person name="Bernard K."/>
            <person name="Pacheco A.L."/>
            <person name="Mcdougall C."/>
            <person name="Burtx T."/>
            <person name="Weibe D."/>
            <person name="Tyler S."/>
            <person name="Olson A.B."/>
            <person name="Cnockaert M."/>
            <person name="Eguchi H."/>
            <person name="Kuwahara T."/>
            <person name="Nakayama-Imaohji H."/>
            <person name="Boudewijins M."/>
            <person name="Van Hoecke F."/>
            <person name="Bernier A.-M."/>
            <person name="Vandamme P."/>
        </authorList>
    </citation>
    <scope>NUCLEOTIDE SEQUENCE [LARGE SCALE GENOMIC DNA]</scope>
    <source>
        <strain evidence="9 10">NML 130206</strain>
    </source>
</reference>
<feature type="transmembrane region" description="Helical" evidence="7">
    <location>
        <begin position="345"/>
        <end position="363"/>
    </location>
</feature>
<dbReference type="GO" id="GO:0022857">
    <property type="term" value="F:transmembrane transporter activity"/>
    <property type="evidence" value="ECO:0007669"/>
    <property type="project" value="TreeGrafter"/>
</dbReference>
<comment type="subcellular location">
    <subcellularLocation>
        <location evidence="1">Cell membrane</location>
        <topology evidence="1">Multi-pass membrane protein</topology>
    </subcellularLocation>
</comment>
<feature type="domain" description="ABC3 transporter permease C-terminal" evidence="8">
    <location>
        <begin position="220"/>
        <end position="333"/>
    </location>
</feature>
<dbReference type="PANTHER" id="PTHR30572">
    <property type="entry name" value="MEMBRANE COMPONENT OF TRANSPORTER-RELATED"/>
    <property type="match status" value="1"/>
</dbReference>
<evidence type="ECO:0000313" key="9">
    <source>
        <dbReference type="EMBL" id="KQB86047.1"/>
    </source>
</evidence>
<evidence type="ECO:0000313" key="10">
    <source>
        <dbReference type="Proteomes" id="UP000050488"/>
    </source>
</evidence>
<feature type="transmembrane region" description="Helical" evidence="7">
    <location>
        <begin position="214"/>
        <end position="240"/>
    </location>
</feature>
<evidence type="ECO:0000256" key="4">
    <source>
        <dbReference type="ARBA" id="ARBA00022989"/>
    </source>
</evidence>
<protein>
    <submittedName>
        <fullName evidence="9">FtsX-like permease family protein</fullName>
    </submittedName>
</protein>
<evidence type="ECO:0000256" key="6">
    <source>
        <dbReference type="ARBA" id="ARBA00038076"/>
    </source>
</evidence>
<keyword evidence="10" id="KW-1185">Reference proteome</keyword>
<dbReference type="InterPro" id="IPR003838">
    <property type="entry name" value="ABC3_permease_C"/>
</dbReference>
<keyword evidence="3 7" id="KW-0812">Transmembrane</keyword>
<proteinExistence type="inferred from homology"/>
<dbReference type="GO" id="GO:0005886">
    <property type="term" value="C:plasma membrane"/>
    <property type="evidence" value="ECO:0007669"/>
    <property type="project" value="UniProtKB-SubCell"/>
</dbReference>
<evidence type="ECO:0000256" key="2">
    <source>
        <dbReference type="ARBA" id="ARBA00022475"/>
    </source>
</evidence>
<dbReference type="EMBL" id="LKEV01000005">
    <property type="protein sequence ID" value="KQB86047.1"/>
    <property type="molecule type" value="Genomic_DNA"/>
</dbReference>
<evidence type="ECO:0000256" key="3">
    <source>
        <dbReference type="ARBA" id="ARBA00022692"/>
    </source>
</evidence>
<dbReference type="OrthoDB" id="4391397at2"/>
<dbReference type="RefSeq" id="WP_055178369.1">
    <property type="nucleotide sequence ID" value="NZ_JAUSQY010000001.1"/>
</dbReference>
<dbReference type="InterPro" id="IPR050250">
    <property type="entry name" value="Macrolide_Exporter_MacB"/>
</dbReference>